<keyword evidence="2" id="KW-1133">Transmembrane helix</keyword>
<evidence type="ECO:0000256" key="2">
    <source>
        <dbReference type="SAM" id="Phobius"/>
    </source>
</evidence>
<accession>A0ABU8S6E9</accession>
<evidence type="ECO:0000313" key="3">
    <source>
        <dbReference type="EMBL" id="MEJ6009141.1"/>
    </source>
</evidence>
<organism evidence="3 4">
    <name type="scientific">Novosphingobium aquae</name>
    <dbReference type="NCBI Taxonomy" id="3133435"/>
    <lineage>
        <taxon>Bacteria</taxon>
        <taxon>Pseudomonadati</taxon>
        <taxon>Pseudomonadota</taxon>
        <taxon>Alphaproteobacteria</taxon>
        <taxon>Sphingomonadales</taxon>
        <taxon>Sphingomonadaceae</taxon>
        <taxon>Novosphingobium</taxon>
    </lineage>
</organism>
<dbReference type="EMBL" id="JBBHJY010000001">
    <property type="protein sequence ID" value="MEJ6009141.1"/>
    <property type="molecule type" value="Genomic_DNA"/>
</dbReference>
<protein>
    <submittedName>
        <fullName evidence="3">Uncharacterized protein</fullName>
    </submittedName>
</protein>
<keyword evidence="2" id="KW-0472">Membrane</keyword>
<keyword evidence="4" id="KW-1185">Reference proteome</keyword>
<feature type="region of interest" description="Disordered" evidence="1">
    <location>
        <begin position="1"/>
        <end position="24"/>
    </location>
</feature>
<feature type="transmembrane region" description="Helical" evidence="2">
    <location>
        <begin position="36"/>
        <end position="55"/>
    </location>
</feature>
<reference evidence="3 4" key="1">
    <citation type="submission" date="2024-03" db="EMBL/GenBank/DDBJ databases">
        <authorList>
            <person name="Jo J.-H."/>
        </authorList>
    </citation>
    <scope>NUCLEOTIDE SEQUENCE [LARGE SCALE GENOMIC DNA]</scope>
    <source>
        <strain evidence="3 4">AS3R-12</strain>
    </source>
</reference>
<evidence type="ECO:0000256" key="1">
    <source>
        <dbReference type="SAM" id="MobiDB-lite"/>
    </source>
</evidence>
<gene>
    <name evidence="3" type="ORF">WG900_04315</name>
</gene>
<comment type="caution">
    <text evidence="3">The sequence shown here is derived from an EMBL/GenBank/DDBJ whole genome shotgun (WGS) entry which is preliminary data.</text>
</comment>
<name>A0ABU8S6E9_9SPHN</name>
<sequence length="138" mass="14378">MNESTAGRNEPVAPSALAKVPDRDPPETYTDLARDYPIALIGGGVVIGLLAGALLPRGIGRKVGKGILTGALMAGELGRSYSAQAKERLGDVSSDGRERVVELGARAQAGTRKAASTSRDLGIRAAREAIKMVGKLRR</sequence>
<evidence type="ECO:0000313" key="4">
    <source>
        <dbReference type="Proteomes" id="UP001379235"/>
    </source>
</evidence>
<proteinExistence type="predicted"/>
<keyword evidence="2" id="KW-0812">Transmembrane</keyword>
<dbReference type="Proteomes" id="UP001379235">
    <property type="component" value="Unassembled WGS sequence"/>
</dbReference>
<dbReference type="RefSeq" id="WP_339964941.1">
    <property type="nucleotide sequence ID" value="NZ_JBBHJY010000001.1"/>
</dbReference>